<feature type="region of interest" description="Disordered" evidence="1">
    <location>
        <begin position="430"/>
        <end position="466"/>
    </location>
</feature>
<proteinExistence type="predicted"/>
<dbReference type="EMBL" id="JARBHB010000003">
    <property type="protein sequence ID" value="KAJ8890132.1"/>
    <property type="molecule type" value="Genomic_DNA"/>
</dbReference>
<organism evidence="2 3">
    <name type="scientific">Dryococelus australis</name>
    <dbReference type="NCBI Taxonomy" id="614101"/>
    <lineage>
        <taxon>Eukaryota</taxon>
        <taxon>Metazoa</taxon>
        <taxon>Ecdysozoa</taxon>
        <taxon>Arthropoda</taxon>
        <taxon>Hexapoda</taxon>
        <taxon>Insecta</taxon>
        <taxon>Pterygota</taxon>
        <taxon>Neoptera</taxon>
        <taxon>Polyneoptera</taxon>
        <taxon>Phasmatodea</taxon>
        <taxon>Verophasmatodea</taxon>
        <taxon>Anareolatae</taxon>
        <taxon>Phasmatidae</taxon>
        <taxon>Eurycanthinae</taxon>
        <taxon>Dryococelus</taxon>
    </lineage>
</organism>
<evidence type="ECO:0000256" key="1">
    <source>
        <dbReference type="SAM" id="MobiDB-lite"/>
    </source>
</evidence>
<feature type="compositionally biased region" description="Low complexity" evidence="1">
    <location>
        <begin position="75"/>
        <end position="85"/>
    </location>
</feature>
<keyword evidence="3" id="KW-1185">Reference proteome</keyword>
<gene>
    <name evidence="2" type="ORF">PR048_009639</name>
</gene>
<evidence type="ECO:0000313" key="2">
    <source>
        <dbReference type="EMBL" id="KAJ8890132.1"/>
    </source>
</evidence>
<evidence type="ECO:0000313" key="3">
    <source>
        <dbReference type="Proteomes" id="UP001159363"/>
    </source>
</evidence>
<comment type="caution">
    <text evidence="2">The sequence shown here is derived from an EMBL/GenBank/DDBJ whole genome shotgun (WGS) entry which is preliminary data.</text>
</comment>
<name>A0ABQ9I0F4_9NEOP</name>
<reference evidence="2 3" key="1">
    <citation type="submission" date="2023-02" db="EMBL/GenBank/DDBJ databases">
        <title>LHISI_Scaffold_Assembly.</title>
        <authorList>
            <person name="Stuart O.P."/>
            <person name="Cleave R."/>
            <person name="Magrath M.J.L."/>
            <person name="Mikheyev A.S."/>
        </authorList>
    </citation>
    <scope>NUCLEOTIDE SEQUENCE [LARGE SCALE GENOMIC DNA]</scope>
    <source>
        <strain evidence="2">Daus_M_001</strain>
        <tissue evidence="2">Leg muscle</tissue>
    </source>
</reference>
<accession>A0ABQ9I0F4</accession>
<protein>
    <submittedName>
        <fullName evidence="2">Uncharacterized protein</fullName>
    </submittedName>
</protein>
<dbReference type="Proteomes" id="UP001159363">
    <property type="component" value="Chromosome 3"/>
</dbReference>
<feature type="region of interest" description="Disordered" evidence="1">
    <location>
        <begin position="72"/>
        <end position="99"/>
    </location>
</feature>
<sequence length="466" mass="50343">MGNIVCGSHMNGQIGAAFTPGSTRGPIIGCSSHWATAAPQLGSLATALLRPHYRVLYPLRFCGPTRLSGAGGGSAMNSSSSASCGQPAKQSGLKPPAKISRPCSVAPKPSLPAAATPRASEYLTPFTDYNHYTGFFSPQPPLSWRGVHSRSNTAGKQQSTLRNGIRLPVAILLLHCGIQLLANSSHHHAIVGATVAERLVCSPPTKAIRVLSPVQVTPNFRMWGSCRAMPLVGGFSRGALVSPALSFRHCSILNSITFIGSQDLDVKSRPNIFISLYRPGEQAPDHASQSLAKAKWDKPPWEPCVQGQEARKRYGRHYHALLAPHRSYAQGVQCFRRDAVLCKLDLCGVRIMLHDEARAKCDEGHIRRECTCRAETLFREVLTVLVTCMCHLLSHVSRVVMLRPGRLAALRGVQGGGSVPIRHLRRPGWTADRRSAHARHAGRGRCEGVANDVSAHPEPRPTPSAT</sequence>